<evidence type="ECO:0000256" key="2">
    <source>
        <dbReference type="ARBA" id="ARBA00024035"/>
    </source>
</evidence>
<dbReference type="PANTHER" id="PTHR35092">
    <property type="entry name" value="CHLORINASE MJ1651"/>
    <property type="match status" value="1"/>
</dbReference>
<name>A0A0B7HNL9_9FLAO</name>
<dbReference type="SUPFAM" id="SSF101852">
    <property type="entry name" value="Bacterial fluorinating enzyme, C-terminal domain"/>
    <property type="match status" value="1"/>
</dbReference>
<evidence type="ECO:0000313" key="5">
    <source>
        <dbReference type="EMBL" id="CEN40184.1"/>
    </source>
</evidence>
<evidence type="ECO:0000256" key="1">
    <source>
        <dbReference type="ARBA" id="ARBA00022691"/>
    </source>
</evidence>
<evidence type="ECO:0000313" key="6">
    <source>
        <dbReference type="Proteomes" id="UP000038083"/>
    </source>
</evidence>
<gene>
    <name evidence="5" type="ORF">CCYN74_40183</name>
</gene>
<keyword evidence="1" id="KW-0949">S-adenosyl-L-methionine</keyword>
<dbReference type="InterPro" id="IPR023227">
    <property type="entry name" value="SAM_OH_AdoTrfase_C_sf"/>
</dbReference>
<organism evidence="5 6">
    <name type="scientific">Capnocytophaga cynodegmi</name>
    <dbReference type="NCBI Taxonomy" id="28189"/>
    <lineage>
        <taxon>Bacteria</taxon>
        <taxon>Pseudomonadati</taxon>
        <taxon>Bacteroidota</taxon>
        <taxon>Flavobacteriia</taxon>
        <taxon>Flavobacteriales</taxon>
        <taxon>Flavobacteriaceae</taxon>
        <taxon>Capnocytophaga</taxon>
    </lineage>
</organism>
<dbReference type="InterPro" id="IPR046470">
    <property type="entry name" value="SAM_HAT_C"/>
</dbReference>
<proteinExistence type="inferred from homology"/>
<dbReference type="AlphaFoldDB" id="A0A0B7HNL9"/>
<protein>
    <recommendedName>
        <fullName evidence="7">S-adenosyl-l-methionine hydroxide adenosyltransferase</fullName>
    </recommendedName>
</protein>
<sequence length="296" mass="33863">MFVGIFNRIKCKIFFIVLNLRIITLTTDFGEKDYSVGAVKGAIYSNFPQAHVVDISHLITPFDILQTAYILKNSYVHFPKGTIHIIGVDSERTPEKKHLMMYLNGHYFIGADNGIFHLLSENEKDVEVYEIGENEPVTLFPVLDFFPKIVSKIGNNIPLDKIGKKTYNYLKISYLKPEISKDKSFIYGSIIYIDHYGNAVSNINRSLFDEIRQNRTFEVIFKMYSSHKIHNLYTDIIDFKVPKENRAPEGRNLLLFNSIDLLQISIYKSDLSSSGGASTLLGIECSDNVTIHFLQE</sequence>
<dbReference type="PIRSF" id="PIRSF006779">
    <property type="entry name" value="UCP006779"/>
    <property type="match status" value="1"/>
</dbReference>
<accession>A0A0B7HNL9</accession>
<comment type="similarity">
    <text evidence="2">Belongs to the SAM hydrolase / SAM-dependent halogenase family.</text>
</comment>
<evidence type="ECO:0000259" key="4">
    <source>
        <dbReference type="Pfam" id="PF20257"/>
    </source>
</evidence>
<reference evidence="5 6" key="1">
    <citation type="submission" date="2015-01" db="EMBL/GenBank/DDBJ databases">
        <authorList>
            <person name="MANFREDI Pablo"/>
        </authorList>
    </citation>
    <scope>NUCLEOTIDE SEQUENCE [LARGE SCALE GENOMIC DNA]</scope>
    <source>
        <strain evidence="5 6">Ccy74</strain>
    </source>
</reference>
<dbReference type="InterPro" id="IPR023228">
    <property type="entry name" value="SAM_OH_AdoTrfase_N_sf"/>
</dbReference>
<dbReference type="SUPFAM" id="SSF102522">
    <property type="entry name" value="Bacterial fluorinating enzyme, N-terminal domain"/>
    <property type="match status" value="1"/>
</dbReference>
<dbReference type="Proteomes" id="UP000038083">
    <property type="component" value="Unassembled WGS sequence"/>
</dbReference>
<dbReference type="EMBL" id="CDOG01000034">
    <property type="protein sequence ID" value="CEN40184.1"/>
    <property type="molecule type" value="Genomic_DNA"/>
</dbReference>
<evidence type="ECO:0000259" key="3">
    <source>
        <dbReference type="Pfam" id="PF01887"/>
    </source>
</evidence>
<dbReference type="Pfam" id="PF01887">
    <property type="entry name" value="SAM_HAT_N"/>
    <property type="match status" value="1"/>
</dbReference>
<dbReference type="InterPro" id="IPR046469">
    <property type="entry name" value="SAM_HAT_N"/>
</dbReference>
<feature type="domain" description="S-adenosyl-l-methionine hydroxide adenosyltransferase C-terminal" evidence="4">
    <location>
        <begin position="188"/>
        <end position="289"/>
    </location>
</feature>
<dbReference type="PANTHER" id="PTHR35092:SF1">
    <property type="entry name" value="CHLORINASE MJ1651"/>
    <property type="match status" value="1"/>
</dbReference>
<dbReference type="Pfam" id="PF20257">
    <property type="entry name" value="SAM_HAT_C"/>
    <property type="match status" value="1"/>
</dbReference>
<feature type="domain" description="S-adenosyl-l-methionine hydroxide adenosyltransferase N-terminal" evidence="3">
    <location>
        <begin position="23"/>
        <end position="163"/>
    </location>
</feature>
<dbReference type="Gene3D" id="2.40.30.90">
    <property type="entry name" value="Bacterial fluorinating enzyme like"/>
    <property type="match status" value="1"/>
</dbReference>
<dbReference type="InterPro" id="IPR002747">
    <property type="entry name" value="SAM_OH_AdoTrfase"/>
</dbReference>
<evidence type="ECO:0008006" key="7">
    <source>
        <dbReference type="Google" id="ProtNLM"/>
    </source>
</evidence>
<dbReference type="Gene3D" id="3.40.50.10790">
    <property type="entry name" value="S-adenosyl-l-methionine hydroxide adenosyltransferase, N-terminal"/>
    <property type="match status" value="1"/>
</dbReference>